<comment type="similarity">
    <text evidence="2">Belongs to the DoxX family.</text>
</comment>
<feature type="transmembrane region" description="Helical" evidence="7">
    <location>
        <begin position="132"/>
        <end position="150"/>
    </location>
</feature>
<evidence type="ECO:0000313" key="8">
    <source>
        <dbReference type="EMBL" id="SFQ54622.1"/>
    </source>
</evidence>
<dbReference type="InterPro" id="IPR051907">
    <property type="entry name" value="DoxX-like_oxidoreductase"/>
</dbReference>
<dbReference type="EMBL" id="FOXV01000009">
    <property type="protein sequence ID" value="SFQ54622.1"/>
    <property type="molecule type" value="Genomic_DNA"/>
</dbReference>
<evidence type="ECO:0000256" key="3">
    <source>
        <dbReference type="ARBA" id="ARBA00022475"/>
    </source>
</evidence>
<organism evidence="8 9">
    <name type="scientific">Roseivivax halotolerans</name>
    <dbReference type="NCBI Taxonomy" id="93684"/>
    <lineage>
        <taxon>Bacteria</taxon>
        <taxon>Pseudomonadati</taxon>
        <taxon>Pseudomonadota</taxon>
        <taxon>Alphaproteobacteria</taxon>
        <taxon>Rhodobacterales</taxon>
        <taxon>Roseobacteraceae</taxon>
        <taxon>Roseivivax</taxon>
    </lineage>
</organism>
<keyword evidence="4 7" id="KW-0812">Transmembrane</keyword>
<gene>
    <name evidence="8" type="ORF">SAMN05421853_10963</name>
</gene>
<keyword evidence="5 7" id="KW-1133">Transmembrane helix</keyword>
<dbReference type="STRING" id="93684.SAMN05421853_10963"/>
<evidence type="ECO:0000256" key="2">
    <source>
        <dbReference type="ARBA" id="ARBA00006679"/>
    </source>
</evidence>
<comment type="subcellular location">
    <subcellularLocation>
        <location evidence="1">Cell membrane</location>
        <topology evidence="1">Multi-pass membrane protein</topology>
    </subcellularLocation>
</comment>
<evidence type="ECO:0000256" key="5">
    <source>
        <dbReference type="ARBA" id="ARBA00022989"/>
    </source>
</evidence>
<keyword evidence="9" id="KW-1185">Reference proteome</keyword>
<feature type="transmembrane region" description="Helical" evidence="7">
    <location>
        <begin position="76"/>
        <end position="97"/>
    </location>
</feature>
<dbReference type="InterPro" id="IPR032808">
    <property type="entry name" value="DoxX"/>
</dbReference>
<evidence type="ECO:0000256" key="1">
    <source>
        <dbReference type="ARBA" id="ARBA00004651"/>
    </source>
</evidence>
<accession>A0A1I5ZDV2</accession>
<evidence type="ECO:0000256" key="6">
    <source>
        <dbReference type="ARBA" id="ARBA00023136"/>
    </source>
</evidence>
<reference evidence="9" key="1">
    <citation type="submission" date="2016-10" db="EMBL/GenBank/DDBJ databases">
        <authorList>
            <person name="Varghese N."/>
            <person name="Submissions S."/>
        </authorList>
    </citation>
    <scope>NUCLEOTIDE SEQUENCE [LARGE SCALE GENOMIC DNA]</scope>
    <source>
        <strain evidence="9">JCM 10271</strain>
    </source>
</reference>
<dbReference type="PANTHER" id="PTHR33452">
    <property type="entry name" value="OXIDOREDUCTASE CATD-RELATED"/>
    <property type="match status" value="1"/>
</dbReference>
<evidence type="ECO:0000313" key="9">
    <source>
        <dbReference type="Proteomes" id="UP000243106"/>
    </source>
</evidence>
<evidence type="ECO:0000256" key="7">
    <source>
        <dbReference type="SAM" id="Phobius"/>
    </source>
</evidence>
<name>A0A1I5ZDV2_9RHOB</name>
<proteinExistence type="inferred from homology"/>
<keyword evidence="3" id="KW-1003">Cell membrane</keyword>
<keyword evidence="6 7" id="KW-0472">Membrane</keyword>
<protein>
    <submittedName>
        <fullName evidence="8">Putative oxidoreductase</fullName>
    </submittedName>
</protein>
<sequence length="155" mass="16294">MLAITCGHLPLIALTAASRAEPGADCQLKGPDDMPDLALLIGRCLIAALFLAGFVQKIADPGAAMMLLEERGLPTALIWPATLYNGAAALALILGLWTRPVAASLAVYCIATSLFHLKPDDPWQMSIFVKNWAIAGGCLALSAAGPGRFARMPLR</sequence>
<dbReference type="PANTHER" id="PTHR33452:SF1">
    <property type="entry name" value="INNER MEMBRANE PROTEIN YPHA-RELATED"/>
    <property type="match status" value="1"/>
</dbReference>
<dbReference type="GO" id="GO:0005886">
    <property type="term" value="C:plasma membrane"/>
    <property type="evidence" value="ECO:0007669"/>
    <property type="project" value="UniProtKB-SubCell"/>
</dbReference>
<dbReference type="Proteomes" id="UP000243106">
    <property type="component" value="Unassembled WGS sequence"/>
</dbReference>
<dbReference type="Pfam" id="PF07681">
    <property type="entry name" value="DoxX"/>
    <property type="match status" value="1"/>
</dbReference>
<dbReference type="AlphaFoldDB" id="A0A1I5ZDV2"/>
<evidence type="ECO:0000256" key="4">
    <source>
        <dbReference type="ARBA" id="ARBA00022692"/>
    </source>
</evidence>
<feature type="transmembrane region" description="Helical" evidence="7">
    <location>
        <begin position="36"/>
        <end position="55"/>
    </location>
</feature>